<keyword evidence="1" id="KW-1133">Transmembrane helix</keyword>
<keyword evidence="1" id="KW-0472">Membrane</keyword>
<dbReference type="EMBL" id="WAJR01000013">
    <property type="protein sequence ID" value="KAB1640361.1"/>
    <property type="molecule type" value="Genomic_DNA"/>
</dbReference>
<gene>
    <name evidence="2" type="ORF">F8C90_06310</name>
</gene>
<sequence length="138" mass="15496">MKGFLERMQWKMAGAMQGRRGADSLSNTLVVAGIVCLVLSVLPHMGLFSWPALALLAYALFRTYSKNIAARDRENEAFLRATEKPRRALSIGRKKWENRETTLYFKCKGCGQELSVPRGKGTLRVVCPKCKTETVKKS</sequence>
<evidence type="ECO:0008006" key="4">
    <source>
        <dbReference type="Google" id="ProtNLM"/>
    </source>
</evidence>
<dbReference type="RefSeq" id="WP_158049628.1">
    <property type="nucleotide sequence ID" value="NZ_DBEZLI010000026.1"/>
</dbReference>
<accession>A0A6N6NLC8</accession>
<organism evidence="2 3">
    <name type="scientific">Ellagibacter isourolithinifaciens</name>
    <dbReference type="NCBI Taxonomy" id="2137581"/>
    <lineage>
        <taxon>Bacteria</taxon>
        <taxon>Bacillati</taxon>
        <taxon>Actinomycetota</taxon>
        <taxon>Coriobacteriia</taxon>
        <taxon>Eggerthellales</taxon>
        <taxon>Eggerthellaceae</taxon>
        <taxon>Ellagibacter</taxon>
    </lineage>
</organism>
<protein>
    <recommendedName>
        <fullName evidence="4">Zinc ribbon domain-containing protein</fullName>
    </recommendedName>
</protein>
<evidence type="ECO:0000256" key="1">
    <source>
        <dbReference type="SAM" id="Phobius"/>
    </source>
</evidence>
<keyword evidence="1" id="KW-0812">Transmembrane</keyword>
<evidence type="ECO:0000313" key="2">
    <source>
        <dbReference type="EMBL" id="KAB1640361.1"/>
    </source>
</evidence>
<feature type="transmembrane region" description="Helical" evidence="1">
    <location>
        <begin position="21"/>
        <end position="42"/>
    </location>
</feature>
<name>A0A6N6NLC8_9ACTN</name>
<keyword evidence="3" id="KW-1185">Reference proteome</keyword>
<dbReference type="OrthoDB" id="3174166at2"/>
<proteinExistence type="predicted"/>
<dbReference type="AlphaFoldDB" id="A0A6N6NLC8"/>
<feature type="transmembrane region" description="Helical" evidence="1">
    <location>
        <begin position="48"/>
        <end position="65"/>
    </location>
</feature>
<reference evidence="2 3" key="1">
    <citation type="submission" date="2019-09" db="EMBL/GenBank/DDBJ databases">
        <title>Whole genome shotgun sequencing (WGS) of Ellagibacter isourolithinifaciens DSM 104140(T) and Adlercreutzia muris DSM 29508(T).</title>
        <authorList>
            <person name="Stoll D.A."/>
            <person name="Danylec N."/>
            <person name="Huch M."/>
        </authorList>
    </citation>
    <scope>NUCLEOTIDE SEQUENCE [LARGE SCALE GENOMIC DNA]</scope>
    <source>
        <strain evidence="2 3">DSM 104140</strain>
    </source>
</reference>
<evidence type="ECO:0000313" key="3">
    <source>
        <dbReference type="Proteomes" id="UP000468668"/>
    </source>
</evidence>
<comment type="caution">
    <text evidence="2">The sequence shown here is derived from an EMBL/GenBank/DDBJ whole genome shotgun (WGS) entry which is preliminary data.</text>
</comment>
<dbReference type="GeneID" id="98658015"/>
<dbReference type="Proteomes" id="UP000468668">
    <property type="component" value="Unassembled WGS sequence"/>
</dbReference>